<evidence type="ECO:0000313" key="1">
    <source>
        <dbReference type="EMBL" id="AGA89902.1"/>
    </source>
</evidence>
<dbReference type="Proteomes" id="UP000010816">
    <property type="component" value="Chromosome"/>
</dbReference>
<dbReference type="KEGG" id="tmb:Thimo_1098"/>
<dbReference type="AlphaFoldDB" id="L0GVN6"/>
<dbReference type="RefSeq" id="WP_015280047.1">
    <property type="nucleotide sequence ID" value="NC_019940.1"/>
</dbReference>
<gene>
    <name evidence="1" type="ORF">Thimo_1098</name>
</gene>
<accession>L0GVN6</accession>
<reference evidence="1 2" key="1">
    <citation type="submission" date="2011-09" db="EMBL/GenBank/DDBJ databases">
        <title>Complete sequence of chromosome of Thioflavicoccus mobilis 8321.</title>
        <authorList>
            <consortium name="US DOE Joint Genome Institute"/>
            <person name="Lucas S."/>
            <person name="Han J."/>
            <person name="Lapidus A."/>
            <person name="Cheng J.-F."/>
            <person name="Goodwin L."/>
            <person name="Pitluck S."/>
            <person name="Peters L."/>
            <person name="Ovchinnikova G."/>
            <person name="Lu M."/>
            <person name="Detter J.C."/>
            <person name="Han C."/>
            <person name="Tapia R."/>
            <person name="Land M."/>
            <person name="Hauser L."/>
            <person name="Kyrpides N."/>
            <person name="Ivanova N."/>
            <person name="Pagani I."/>
            <person name="Vogl K."/>
            <person name="Liu Z."/>
            <person name="Imhoff J."/>
            <person name="Thiel V."/>
            <person name="Frigaard N.-U."/>
            <person name="Bryant D."/>
            <person name="Woyke T."/>
        </authorList>
    </citation>
    <scope>NUCLEOTIDE SEQUENCE [LARGE SCALE GENOMIC DNA]</scope>
    <source>
        <strain evidence="1 2">8321</strain>
    </source>
</reference>
<dbReference type="eggNOG" id="COG4255">
    <property type="taxonomic scope" value="Bacteria"/>
</dbReference>
<dbReference type="STRING" id="765912.Thimo_1098"/>
<organism evidence="1 2">
    <name type="scientific">Thioflavicoccus mobilis 8321</name>
    <dbReference type="NCBI Taxonomy" id="765912"/>
    <lineage>
        <taxon>Bacteria</taxon>
        <taxon>Pseudomonadati</taxon>
        <taxon>Pseudomonadota</taxon>
        <taxon>Gammaproteobacteria</taxon>
        <taxon>Chromatiales</taxon>
        <taxon>Chromatiaceae</taxon>
        <taxon>Thioflavicoccus</taxon>
    </lineage>
</organism>
<sequence>MAGQLRLLIPGLLGPVPSEWFAGLEVELARRPAAARLARLLARADPIPGLADGPAPALLAAFGVAVAPDLDLPSAPFCRLADDPDAPIGGYWLHADPVHLHPDRDQLRLFDARSLDLSAAEASELAALFNDHFDAVGVRLSVPAPTRWYLRLGAAPGLRTTPLETVVRRPVAPFLPRGEGADHWAVLLNEAQMLFHGAEVNRRREAAGRPSVNAIWPWGGGALPVSAQTPPYDWVHAAAPLAVGLARWAGIPIADGPLPVLAGVGTLGDRLVYWDAPLQGLRDDDPAAWVAAVDRFEAWLADLPGAIGRGRLAALVLDPCLGRGYRVDRRTQRRLWRRAPPLLARLVRST</sequence>
<evidence type="ECO:0000313" key="2">
    <source>
        <dbReference type="Proteomes" id="UP000010816"/>
    </source>
</evidence>
<dbReference type="HOGENOM" id="CLU_037503_0_0_6"/>
<proteinExistence type="predicted"/>
<keyword evidence="2" id="KW-1185">Reference proteome</keyword>
<name>L0GVN6_9GAMM</name>
<protein>
    <submittedName>
        <fullName evidence="1">Uncharacterized protein</fullName>
    </submittedName>
</protein>
<dbReference type="OrthoDB" id="5295974at2"/>
<dbReference type="EMBL" id="CP003051">
    <property type="protein sequence ID" value="AGA89902.1"/>
    <property type="molecule type" value="Genomic_DNA"/>
</dbReference>